<sequence>MKGKRNKNEIKDVAAEEDENDENYYDLNLDEREIYDKENIGNERLHFNKKLFICKLEQVSGNCLALIERWWYDIEIGQCQNFTYGGCDGNENNFKTKLECQQTCKLEQVVGPCRAAIPRWWYDNGECKEFKYGGCKGNDNNFKTLQECQQTCNNNVCDLEKDPGPCDALFSRWWYDKGECKKFDYGGCKGNGNNFKTKKECQERCQVYAYKKK</sequence>
<dbReference type="EMBL" id="CAVMJV010000009">
    <property type="protein sequence ID" value="CAK5038714.1"/>
    <property type="molecule type" value="Genomic_DNA"/>
</dbReference>
<evidence type="ECO:0000313" key="2">
    <source>
        <dbReference type="Proteomes" id="UP001497535"/>
    </source>
</evidence>
<protein>
    <submittedName>
        <fullName evidence="1">Uncharacterized protein</fullName>
    </submittedName>
</protein>
<proteinExistence type="predicted"/>
<reference evidence="1" key="1">
    <citation type="submission" date="2023-11" db="EMBL/GenBank/DDBJ databases">
        <authorList>
            <person name="Poullet M."/>
        </authorList>
    </citation>
    <scope>NUCLEOTIDE SEQUENCE</scope>
    <source>
        <strain evidence="1">E1834</strain>
    </source>
</reference>
<accession>A0ACB0YA96</accession>
<comment type="caution">
    <text evidence="1">The sequence shown here is derived from an EMBL/GenBank/DDBJ whole genome shotgun (WGS) entry which is preliminary data.</text>
</comment>
<evidence type="ECO:0000313" key="1">
    <source>
        <dbReference type="EMBL" id="CAK5038714.1"/>
    </source>
</evidence>
<dbReference type="Proteomes" id="UP001497535">
    <property type="component" value="Unassembled WGS sequence"/>
</dbReference>
<organism evidence="1 2">
    <name type="scientific">Meloidogyne enterolobii</name>
    <name type="common">Root-knot nematode worm</name>
    <name type="synonym">Meloidogyne mayaguensis</name>
    <dbReference type="NCBI Taxonomy" id="390850"/>
    <lineage>
        <taxon>Eukaryota</taxon>
        <taxon>Metazoa</taxon>
        <taxon>Ecdysozoa</taxon>
        <taxon>Nematoda</taxon>
        <taxon>Chromadorea</taxon>
        <taxon>Rhabditida</taxon>
        <taxon>Tylenchina</taxon>
        <taxon>Tylenchomorpha</taxon>
        <taxon>Tylenchoidea</taxon>
        <taxon>Meloidogynidae</taxon>
        <taxon>Meloidogyninae</taxon>
        <taxon>Meloidogyne</taxon>
    </lineage>
</organism>
<name>A0ACB0YA96_MELEN</name>
<gene>
    <name evidence="1" type="ORF">MENTE1834_LOCUS9707</name>
</gene>
<keyword evidence="2" id="KW-1185">Reference proteome</keyword>